<evidence type="ECO:0000313" key="8">
    <source>
        <dbReference type="Proteomes" id="UP000262195"/>
    </source>
</evidence>
<dbReference type="InterPro" id="IPR026590">
    <property type="entry name" value="Ssirtuin_cat_dom"/>
</dbReference>
<dbReference type="Pfam" id="PF02146">
    <property type="entry name" value="SIR2"/>
    <property type="match status" value="1"/>
</dbReference>
<evidence type="ECO:0000259" key="6">
    <source>
        <dbReference type="PROSITE" id="PS50305"/>
    </source>
</evidence>
<feature type="binding site" evidence="4">
    <location>
        <position position="197"/>
    </location>
    <ligand>
        <name>NAD(+)</name>
        <dbReference type="ChEBI" id="CHEBI:57540"/>
    </ligand>
</feature>
<comment type="function">
    <text evidence="4">NAD-dependent protein deacetylase which modulates the activities of several enzymes which are inactive in their acetylated form.</text>
</comment>
<evidence type="ECO:0000256" key="3">
    <source>
        <dbReference type="ARBA" id="ARBA00023027"/>
    </source>
</evidence>
<feature type="binding site" evidence="4">
    <location>
        <position position="237"/>
    </location>
    <ligand>
        <name>NAD(+)</name>
        <dbReference type="ChEBI" id="CHEBI:57540"/>
    </ligand>
</feature>
<feature type="binding site" evidence="4">
    <location>
        <position position="31"/>
    </location>
    <ligand>
        <name>NAD(+)</name>
        <dbReference type="ChEBI" id="CHEBI:57540"/>
    </ligand>
</feature>
<proteinExistence type="inferred from homology"/>
<feature type="binding site" evidence="4 5">
    <location>
        <position position="136"/>
    </location>
    <ligand>
        <name>Zn(2+)</name>
        <dbReference type="ChEBI" id="CHEBI:29105"/>
    </ligand>
</feature>
<dbReference type="Proteomes" id="UP000262195">
    <property type="component" value="Unassembled WGS sequence"/>
</dbReference>
<feature type="binding site" evidence="4 5">
    <location>
        <position position="133"/>
    </location>
    <ligand>
        <name>Zn(2+)</name>
        <dbReference type="ChEBI" id="CHEBI:29105"/>
    </ligand>
</feature>
<keyword evidence="1 4" id="KW-0963">Cytoplasm</keyword>
<dbReference type="InterPro" id="IPR029035">
    <property type="entry name" value="DHS-like_NAD/FAD-binding_dom"/>
</dbReference>
<feature type="binding site" evidence="4">
    <location>
        <position position="110"/>
    </location>
    <ligand>
        <name>NAD(+)</name>
        <dbReference type="ChEBI" id="CHEBI:57540"/>
    </ligand>
</feature>
<reference evidence="7 8" key="1">
    <citation type="journal article" date="2018" name="Nat. Biotechnol.">
        <title>A standardized bacterial taxonomy based on genome phylogeny substantially revises the tree of life.</title>
        <authorList>
            <person name="Parks D.H."/>
            <person name="Chuvochina M."/>
            <person name="Waite D.W."/>
            <person name="Rinke C."/>
            <person name="Skarshewski A."/>
            <person name="Chaumeil P.A."/>
            <person name="Hugenholtz P."/>
        </authorList>
    </citation>
    <scope>NUCLEOTIDE SEQUENCE [LARGE SCALE GENOMIC DNA]</scope>
    <source>
        <strain evidence="7">UBA11306</strain>
    </source>
</reference>
<comment type="catalytic activity">
    <reaction evidence="4">
        <text>N(6)-acetyl-L-lysyl-[protein] + NAD(+) + H2O = 2''-O-acetyl-ADP-D-ribose + nicotinamide + L-lysyl-[protein]</text>
        <dbReference type="Rhea" id="RHEA:43636"/>
        <dbReference type="Rhea" id="RHEA-COMP:9752"/>
        <dbReference type="Rhea" id="RHEA-COMP:10731"/>
        <dbReference type="ChEBI" id="CHEBI:15377"/>
        <dbReference type="ChEBI" id="CHEBI:17154"/>
        <dbReference type="ChEBI" id="CHEBI:29969"/>
        <dbReference type="ChEBI" id="CHEBI:57540"/>
        <dbReference type="ChEBI" id="CHEBI:61930"/>
        <dbReference type="ChEBI" id="CHEBI:83767"/>
        <dbReference type="EC" id="2.3.1.286"/>
    </reaction>
</comment>
<feature type="binding site" evidence="4">
    <location>
        <position position="39"/>
    </location>
    <ligand>
        <name>NAD(+)</name>
        <dbReference type="ChEBI" id="CHEBI:57540"/>
    </ligand>
</feature>
<feature type="binding site" evidence="4">
    <location>
        <position position="125"/>
    </location>
    <ligand>
        <name>NAD(+)</name>
        <dbReference type="ChEBI" id="CHEBI:57540"/>
    </ligand>
</feature>
<dbReference type="GO" id="GO:0070403">
    <property type="term" value="F:NAD+ binding"/>
    <property type="evidence" value="ECO:0007669"/>
    <property type="project" value="UniProtKB-UniRule"/>
</dbReference>
<feature type="binding site" evidence="4">
    <location>
        <position position="38"/>
    </location>
    <ligand>
        <name>NAD(+)</name>
        <dbReference type="ChEBI" id="CHEBI:57540"/>
    </ligand>
</feature>
<dbReference type="NCBIfam" id="NF001752">
    <property type="entry name" value="PRK00481.1-1"/>
    <property type="match status" value="1"/>
</dbReference>
<feature type="binding site" evidence="4">
    <location>
        <position position="109"/>
    </location>
    <ligand>
        <name>NAD(+)</name>
        <dbReference type="ChEBI" id="CHEBI:57540"/>
    </ligand>
</feature>
<comment type="caution">
    <text evidence="7">The sequence shown here is derived from an EMBL/GenBank/DDBJ whole genome shotgun (WGS) entry which is preliminary data.</text>
</comment>
<dbReference type="PANTHER" id="PTHR11085">
    <property type="entry name" value="NAD-DEPENDENT PROTEIN DEACYLASE SIRTUIN-5, MITOCHONDRIAL-RELATED"/>
    <property type="match status" value="1"/>
</dbReference>
<dbReference type="GO" id="GO:0017136">
    <property type="term" value="F:histone deacetylase activity, NAD-dependent"/>
    <property type="evidence" value="ECO:0007669"/>
    <property type="project" value="TreeGrafter"/>
</dbReference>
<evidence type="ECO:0000256" key="2">
    <source>
        <dbReference type="ARBA" id="ARBA00022679"/>
    </source>
</evidence>
<dbReference type="InterPro" id="IPR028628">
    <property type="entry name" value="Sirtuin_class_U"/>
</dbReference>
<feature type="binding site" evidence="4">
    <location>
        <position position="110"/>
    </location>
    <ligand>
        <name>nicotinamide</name>
        <dbReference type="ChEBI" id="CHEBI:17154"/>
    </ligand>
</feature>
<comment type="cofactor">
    <cofactor evidence="4">
        <name>Zn(2+)</name>
        <dbReference type="ChEBI" id="CHEBI:29105"/>
    </cofactor>
    <text evidence="4">Binds 1 zinc ion per subunit.</text>
</comment>
<keyword evidence="3 4" id="KW-0520">NAD</keyword>
<evidence type="ECO:0000256" key="1">
    <source>
        <dbReference type="ARBA" id="ARBA00022490"/>
    </source>
</evidence>
<evidence type="ECO:0000313" key="7">
    <source>
        <dbReference type="EMBL" id="HCS94023.1"/>
    </source>
</evidence>
<comment type="similarity">
    <text evidence="4">Belongs to the sirtuin family. Class U subfamily.</text>
</comment>
<feature type="binding site" evidence="4">
    <location>
        <position position="109"/>
    </location>
    <ligand>
        <name>nicotinamide</name>
        <dbReference type="ChEBI" id="CHEBI:17154"/>
    </ligand>
</feature>
<feature type="binding site" evidence="4">
    <location>
        <position position="38"/>
    </location>
    <ligand>
        <name>nicotinamide</name>
        <dbReference type="ChEBI" id="CHEBI:17154"/>
    </ligand>
</feature>
<sequence>MATDEEEVKQLAKAIKSAQSIVFFGGAGVSTASGIPDFRSSNGIYQKETKQRVPAEEILSHHFFLAHPKAFFEFERDNLLFPAAKPNAMHLFLAALERLKKVTVVTQNIDDLHQKAGSKNVVELHGSLYRMYCTECGTTYDRSELSYDADGIPRCPKCGGIVRADVVLYEEMLDPDTIKGAISAISTADLLIVGGTSLVVYPANSFINYFRGKTLAIINKSRVAEEQRAQIVIHQPIEEVAKELGKQLNMEF</sequence>
<feature type="binding site" evidence="4">
    <location>
        <position position="27"/>
    </location>
    <ligand>
        <name>NAD(+)</name>
        <dbReference type="ChEBI" id="CHEBI:57540"/>
    </ligand>
</feature>
<dbReference type="PANTHER" id="PTHR11085:SF4">
    <property type="entry name" value="NAD-DEPENDENT PROTEIN DEACYLASE"/>
    <property type="match status" value="1"/>
</dbReference>
<dbReference type="EMBL" id="DQHO01000031">
    <property type="protein sequence ID" value="HCS94023.1"/>
    <property type="molecule type" value="Genomic_DNA"/>
</dbReference>
<name>A0A3D4S5D5_9ENTE</name>
<dbReference type="PROSITE" id="PS50305">
    <property type="entry name" value="SIRTUIN"/>
    <property type="match status" value="1"/>
</dbReference>
<accession>A0A3D4S5D5</accession>
<dbReference type="GO" id="GO:0005737">
    <property type="term" value="C:cytoplasm"/>
    <property type="evidence" value="ECO:0007669"/>
    <property type="project" value="UniProtKB-SubCell"/>
</dbReference>
<evidence type="ECO:0000256" key="4">
    <source>
        <dbReference type="HAMAP-Rule" id="MF_01968"/>
    </source>
</evidence>
<dbReference type="Gene3D" id="3.30.1600.10">
    <property type="entry name" value="SIR2/SIRT2 'Small Domain"/>
    <property type="match status" value="1"/>
</dbReference>
<dbReference type="Gene3D" id="3.40.50.1220">
    <property type="entry name" value="TPP-binding domain"/>
    <property type="match status" value="1"/>
</dbReference>
<keyword evidence="4 5" id="KW-0862">Zinc</keyword>
<dbReference type="SUPFAM" id="SSF52467">
    <property type="entry name" value="DHS-like NAD/FAD-binding domain"/>
    <property type="match status" value="1"/>
</dbReference>
<feature type="binding site" evidence="4">
    <location>
        <position position="107"/>
    </location>
    <ligand>
        <name>NAD(+)</name>
        <dbReference type="ChEBI" id="CHEBI:57540"/>
    </ligand>
</feature>
<gene>
    <name evidence="4" type="primary">cobB</name>
    <name evidence="7" type="ORF">DIW15_04885</name>
</gene>
<feature type="binding site" evidence="4 5">
    <location>
        <position position="158"/>
    </location>
    <ligand>
        <name>Zn(2+)</name>
        <dbReference type="ChEBI" id="CHEBI:29105"/>
    </ligand>
</feature>
<keyword evidence="2 4" id="KW-0808">Transferase</keyword>
<dbReference type="AlphaFoldDB" id="A0A3D4S5D5"/>
<dbReference type="HAMAP" id="MF_01968">
    <property type="entry name" value="Sirtuin_ClassU"/>
    <property type="match status" value="1"/>
</dbReference>
<feature type="binding site" evidence="4 5">
    <location>
        <position position="155"/>
    </location>
    <ligand>
        <name>Zn(2+)</name>
        <dbReference type="ChEBI" id="CHEBI:29105"/>
    </ligand>
</feature>
<dbReference type="InterPro" id="IPR003000">
    <property type="entry name" value="Sirtuin"/>
</dbReference>
<dbReference type="EC" id="2.3.1.286" evidence="4"/>
<dbReference type="InterPro" id="IPR050134">
    <property type="entry name" value="NAD-dep_sirtuin_deacylases"/>
</dbReference>
<feature type="domain" description="Deacetylase sirtuin-type" evidence="6">
    <location>
        <begin position="1"/>
        <end position="252"/>
    </location>
</feature>
<organism evidence="7 8">
    <name type="scientific">Bavariicoccus seileri</name>
    <dbReference type="NCBI Taxonomy" id="549685"/>
    <lineage>
        <taxon>Bacteria</taxon>
        <taxon>Bacillati</taxon>
        <taxon>Bacillota</taxon>
        <taxon>Bacilli</taxon>
        <taxon>Lactobacillales</taxon>
        <taxon>Enterococcaceae</taxon>
        <taxon>Bavariicoccus</taxon>
    </lineage>
</organism>
<dbReference type="STRING" id="1121105.GCA_000421665_00577"/>
<feature type="binding site" evidence="4">
    <location>
        <position position="196"/>
    </location>
    <ligand>
        <name>NAD(+)</name>
        <dbReference type="ChEBI" id="CHEBI:57540"/>
    </ligand>
</feature>
<evidence type="ECO:0000256" key="5">
    <source>
        <dbReference type="PROSITE-ProRule" id="PRU00236"/>
    </source>
</evidence>
<feature type="binding site" evidence="4">
    <location>
        <position position="219"/>
    </location>
    <ligand>
        <name>NAD(+)</name>
        <dbReference type="ChEBI" id="CHEBI:57540"/>
    </ligand>
</feature>
<dbReference type="GO" id="GO:0008270">
    <property type="term" value="F:zinc ion binding"/>
    <property type="evidence" value="ECO:0007669"/>
    <property type="project" value="UniProtKB-UniRule"/>
</dbReference>
<comment type="subcellular location">
    <subcellularLocation>
        <location evidence="4">Cytoplasm</location>
    </subcellularLocation>
</comment>
<comment type="caution">
    <text evidence="4">Lacks conserved residue(s) required for the propagation of feature annotation.</text>
</comment>
<protein>
    <recommendedName>
        <fullName evidence="4">NAD-dependent protein deacetylase</fullName>
        <ecNumber evidence="4">2.3.1.286</ecNumber>
    </recommendedName>
    <alternativeName>
        <fullName evidence="4">Regulatory protein SIR2 homolog</fullName>
    </alternativeName>
</protein>
<keyword evidence="4 5" id="KW-0479">Metal-binding</keyword>
<feature type="active site" description="Proton acceptor" evidence="4 5">
    <location>
        <position position="125"/>
    </location>
</feature>
<dbReference type="InterPro" id="IPR026591">
    <property type="entry name" value="Sirtuin_cat_small_dom_sf"/>
</dbReference>